<reference evidence="8 9" key="1">
    <citation type="journal article" date="2017" name="Environ. Microbiol.">
        <title>Decay of the glycolytic pathway and adaptation to intranuclear parasitism within Enterocytozoonidae microsporidia.</title>
        <authorList>
            <person name="Wiredu Boakye D."/>
            <person name="Jaroenlak P."/>
            <person name="Prachumwat A."/>
            <person name="Williams T.A."/>
            <person name="Bateman K.S."/>
            <person name="Itsathitphaisarn O."/>
            <person name="Sritunyalucksana K."/>
            <person name="Paszkiewicz K.H."/>
            <person name="Moore K.A."/>
            <person name="Stentiford G.D."/>
            <person name="Williams B.A."/>
        </authorList>
    </citation>
    <scope>NUCLEOTIDE SEQUENCE [LARGE SCALE GENOMIC DNA]</scope>
    <source>
        <strain evidence="8 9">GB1</strain>
    </source>
</reference>
<evidence type="ECO:0000256" key="5">
    <source>
        <dbReference type="RuleBase" id="RU000304"/>
    </source>
</evidence>
<comment type="similarity">
    <text evidence="5">Belongs to the protein kinase superfamily.</text>
</comment>
<evidence type="ECO:0000256" key="4">
    <source>
        <dbReference type="PROSITE-ProRule" id="PRU10141"/>
    </source>
</evidence>
<name>A0A1Y1S7I7_9MICR</name>
<keyword evidence="9" id="KW-1185">Reference proteome</keyword>
<feature type="compositionally biased region" description="Polar residues" evidence="6">
    <location>
        <begin position="14"/>
        <end position="26"/>
    </location>
</feature>
<dbReference type="InterPro" id="IPR017441">
    <property type="entry name" value="Protein_kinase_ATP_BS"/>
</dbReference>
<comment type="caution">
    <text evidence="8">The sequence shown here is derived from an EMBL/GenBank/DDBJ whole genome shotgun (WGS) entry which is preliminary data.</text>
</comment>
<keyword evidence="3 4" id="KW-0067">ATP-binding</keyword>
<sequence>MQNMRHRPKGIVSSHPTEMRNNSTKADSGELDGNRYTVVEKLGEGSFGVVYKIQDRNDDEFYAMKVPRETEKDKTKKCRKAVEYLNAEIEALESIRRHHGIIRAVSYEKNEYLMMELGGGSCLDLMRRSRKVVTQGIFRVFEMVLDALEHIHSSGYVYRDIKPENILLNSCNQNSITNLKLVDFGSAIKISAILNNSVVGTLRYCSINCHRAKAPCFLDDLENLVYVCIWMYEGKLPWEEKYLKIVESSVMEESRVEDVEEHNKQVVGSSRAADSQHKSSTNMRVCQTKMKYMEEVINGSKTSLTKDRKLHELYKFISSCQMRRRNLLKIVEIPTVYNPRIYERMREIIRSKEKKTISQSIYSLFCGCCVI</sequence>
<dbReference type="PROSITE" id="PS00108">
    <property type="entry name" value="PROTEIN_KINASE_ST"/>
    <property type="match status" value="1"/>
</dbReference>
<dbReference type="Pfam" id="PF00069">
    <property type="entry name" value="Pkinase"/>
    <property type="match status" value="1"/>
</dbReference>
<keyword evidence="5" id="KW-0723">Serine/threonine-protein kinase</keyword>
<dbReference type="InterPro" id="IPR008271">
    <property type="entry name" value="Ser/Thr_kinase_AS"/>
</dbReference>
<keyword evidence="8" id="KW-0808">Transferase</keyword>
<evidence type="ECO:0000256" key="2">
    <source>
        <dbReference type="ARBA" id="ARBA00022741"/>
    </source>
</evidence>
<dbReference type="SUPFAM" id="SSF56112">
    <property type="entry name" value="Protein kinase-like (PK-like)"/>
    <property type="match status" value="1"/>
</dbReference>
<dbReference type="EC" id="2.7.11.1" evidence="1"/>
<feature type="domain" description="Protein kinase" evidence="7">
    <location>
        <begin position="36"/>
        <end position="293"/>
    </location>
</feature>
<evidence type="ECO:0000313" key="9">
    <source>
        <dbReference type="Proteomes" id="UP000192639"/>
    </source>
</evidence>
<keyword evidence="8" id="KW-0418">Kinase</keyword>
<keyword evidence="2 4" id="KW-0547">Nucleotide-binding</keyword>
<organism evidence="8 9">
    <name type="scientific">Enterospora canceri</name>
    <dbReference type="NCBI Taxonomy" id="1081671"/>
    <lineage>
        <taxon>Eukaryota</taxon>
        <taxon>Fungi</taxon>
        <taxon>Fungi incertae sedis</taxon>
        <taxon>Microsporidia</taxon>
        <taxon>Enterocytozoonidae</taxon>
        <taxon>Enterospora</taxon>
    </lineage>
</organism>
<evidence type="ECO:0000313" key="8">
    <source>
        <dbReference type="EMBL" id="ORD94401.1"/>
    </source>
</evidence>
<dbReference type="GO" id="GO:0004674">
    <property type="term" value="F:protein serine/threonine kinase activity"/>
    <property type="evidence" value="ECO:0007669"/>
    <property type="project" value="UniProtKB-KW"/>
</dbReference>
<dbReference type="InterPro" id="IPR050235">
    <property type="entry name" value="CK1_Ser-Thr_kinase"/>
</dbReference>
<dbReference type="PROSITE" id="PS50011">
    <property type="entry name" value="PROTEIN_KINASE_DOM"/>
    <property type="match status" value="1"/>
</dbReference>
<dbReference type="PROSITE" id="PS00107">
    <property type="entry name" value="PROTEIN_KINASE_ATP"/>
    <property type="match status" value="1"/>
</dbReference>
<evidence type="ECO:0000256" key="6">
    <source>
        <dbReference type="SAM" id="MobiDB-lite"/>
    </source>
</evidence>
<dbReference type="AlphaFoldDB" id="A0A1Y1S7I7"/>
<proteinExistence type="inferred from homology"/>
<dbReference type="Proteomes" id="UP000192639">
    <property type="component" value="Unassembled WGS sequence"/>
</dbReference>
<dbReference type="GO" id="GO:0005524">
    <property type="term" value="F:ATP binding"/>
    <property type="evidence" value="ECO:0007669"/>
    <property type="project" value="UniProtKB-UniRule"/>
</dbReference>
<dbReference type="Gene3D" id="1.10.510.10">
    <property type="entry name" value="Transferase(Phosphotransferase) domain 1"/>
    <property type="match status" value="1"/>
</dbReference>
<evidence type="ECO:0000259" key="7">
    <source>
        <dbReference type="PROSITE" id="PS50011"/>
    </source>
</evidence>
<evidence type="ECO:0000256" key="1">
    <source>
        <dbReference type="ARBA" id="ARBA00012513"/>
    </source>
</evidence>
<feature type="binding site" evidence="4">
    <location>
        <position position="65"/>
    </location>
    <ligand>
        <name>ATP</name>
        <dbReference type="ChEBI" id="CHEBI:30616"/>
    </ligand>
</feature>
<feature type="region of interest" description="Disordered" evidence="6">
    <location>
        <begin position="1"/>
        <end position="32"/>
    </location>
</feature>
<protein>
    <recommendedName>
        <fullName evidence="1">non-specific serine/threonine protein kinase</fullName>
        <ecNumber evidence="1">2.7.11.1</ecNumber>
    </recommendedName>
</protein>
<dbReference type="InterPro" id="IPR011009">
    <property type="entry name" value="Kinase-like_dom_sf"/>
</dbReference>
<gene>
    <name evidence="8" type="ORF">ECANGB1_2514</name>
</gene>
<dbReference type="EMBL" id="LWDP01000022">
    <property type="protein sequence ID" value="ORD94401.1"/>
    <property type="molecule type" value="Genomic_DNA"/>
</dbReference>
<dbReference type="OrthoDB" id="5800476at2759"/>
<evidence type="ECO:0000256" key="3">
    <source>
        <dbReference type="ARBA" id="ARBA00022840"/>
    </source>
</evidence>
<accession>A0A1Y1S7I7</accession>
<dbReference type="InterPro" id="IPR000719">
    <property type="entry name" value="Prot_kinase_dom"/>
</dbReference>
<dbReference type="PANTHER" id="PTHR11909">
    <property type="entry name" value="CASEIN KINASE-RELATED"/>
    <property type="match status" value="1"/>
</dbReference>
<dbReference type="VEuPathDB" id="MicrosporidiaDB:ECANGB1_2514"/>
<dbReference type="SMART" id="SM00220">
    <property type="entry name" value="S_TKc"/>
    <property type="match status" value="1"/>
</dbReference>